<feature type="modified residue" description="4-aspartylphosphate" evidence="6">
    <location>
        <position position="53"/>
    </location>
</feature>
<dbReference type="EMBL" id="FOCL01000002">
    <property type="protein sequence ID" value="SEN06446.1"/>
    <property type="molecule type" value="Genomic_DNA"/>
</dbReference>
<dbReference type="PROSITE" id="PS51755">
    <property type="entry name" value="OMPR_PHOB"/>
    <property type="match status" value="1"/>
</dbReference>
<dbReference type="InterPro" id="IPR001867">
    <property type="entry name" value="OmpR/PhoB-type_DNA-bd"/>
</dbReference>
<dbReference type="RefSeq" id="WP_091209446.1">
    <property type="nucleotide sequence ID" value="NZ_FOCL01000002.1"/>
</dbReference>
<dbReference type="FunFam" id="1.10.10.10:FF:000005">
    <property type="entry name" value="Two-component system response regulator"/>
    <property type="match status" value="1"/>
</dbReference>
<dbReference type="PANTHER" id="PTHR48111">
    <property type="entry name" value="REGULATOR OF RPOS"/>
    <property type="match status" value="1"/>
</dbReference>
<dbReference type="Gene3D" id="6.10.250.690">
    <property type="match status" value="1"/>
</dbReference>
<dbReference type="GO" id="GO:0006355">
    <property type="term" value="P:regulation of DNA-templated transcription"/>
    <property type="evidence" value="ECO:0007669"/>
    <property type="project" value="InterPro"/>
</dbReference>
<accession>A0A1H8DGY1</accession>
<evidence type="ECO:0000256" key="5">
    <source>
        <dbReference type="ARBA" id="ARBA00023163"/>
    </source>
</evidence>
<feature type="DNA-binding region" description="OmpR/PhoB-type" evidence="7">
    <location>
        <begin position="129"/>
        <end position="226"/>
    </location>
</feature>
<dbReference type="OrthoDB" id="9790442at2"/>
<evidence type="ECO:0000313" key="11">
    <source>
        <dbReference type="Proteomes" id="UP000198942"/>
    </source>
</evidence>
<sequence length="226" mass="26246">MIYKILLLEDDYKMSNEIKIFLDSRGLLCDVVYDGKLFFKHLLIENYELYILDVNVPSLNGIEVCKKIRATDKNKPILMLTAYSDVENKIIAFESGADDYLVKPFHLEELFIRINALLRRSYHTGEDNRQTIIVDDLMIYTGEMKVTRAGKEIALTPKEYKLIELLAMENGKPVSKQTIANKVWDINFETGTNTIEVYINYLRNKIDKGFNRPLVHTRAGFGYYLK</sequence>
<keyword evidence="3" id="KW-0805">Transcription regulation</keyword>
<evidence type="ECO:0000256" key="7">
    <source>
        <dbReference type="PROSITE-ProRule" id="PRU01091"/>
    </source>
</evidence>
<evidence type="ECO:0000256" key="2">
    <source>
        <dbReference type="ARBA" id="ARBA00023012"/>
    </source>
</evidence>
<dbReference type="InterPro" id="IPR001789">
    <property type="entry name" value="Sig_transdc_resp-reg_receiver"/>
</dbReference>
<dbReference type="Pfam" id="PF00072">
    <property type="entry name" value="Response_reg"/>
    <property type="match status" value="1"/>
</dbReference>
<keyword evidence="2" id="KW-0902">Two-component regulatory system</keyword>
<dbReference type="InterPro" id="IPR011006">
    <property type="entry name" value="CheY-like_superfamily"/>
</dbReference>
<name>A0A1H8DGY1_9SPHI</name>
<feature type="domain" description="Response regulatory" evidence="8">
    <location>
        <begin position="4"/>
        <end position="118"/>
    </location>
</feature>
<dbReference type="GO" id="GO:0000156">
    <property type="term" value="F:phosphorelay response regulator activity"/>
    <property type="evidence" value="ECO:0007669"/>
    <property type="project" value="TreeGrafter"/>
</dbReference>
<keyword evidence="4 7" id="KW-0238">DNA-binding</keyword>
<evidence type="ECO:0000259" key="8">
    <source>
        <dbReference type="PROSITE" id="PS50110"/>
    </source>
</evidence>
<dbReference type="Gene3D" id="1.10.10.10">
    <property type="entry name" value="Winged helix-like DNA-binding domain superfamily/Winged helix DNA-binding domain"/>
    <property type="match status" value="1"/>
</dbReference>
<dbReference type="InterPro" id="IPR036388">
    <property type="entry name" value="WH-like_DNA-bd_sf"/>
</dbReference>
<dbReference type="PROSITE" id="PS50110">
    <property type="entry name" value="RESPONSE_REGULATORY"/>
    <property type="match status" value="1"/>
</dbReference>
<protein>
    <submittedName>
        <fullName evidence="10">DNA-binding response regulator, OmpR family, contains REC and winged-helix (WHTH) domain</fullName>
    </submittedName>
</protein>
<dbReference type="CDD" id="cd00383">
    <property type="entry name" value="trans_reg_C"/>
    <property type="match status" value="1"/>
</dbReference>
<feature type="domain" description="OmpR/PhoB-type" evidence="9">
    <location>
        <begin position="129"/>
        <end position="226"/>
    </location>
</feature>
<dbReference type="GO" id="GO:0005829">
    <property type="term" value="C:cytosol"/>
    <property type="evidence" value="ECO:0007669"/>
    <property type="project" value="TreeGrafter"/>
</dbReference>
<dbReference type="InterPro" id="IPR016032">
    <property type="entry name" value="Sig_transdc_resp-reg_C-effctor"/>
</dbReference>
<dbReference type="PANTHER" id="PTHR48111:SF22">
    <property type="entry name" value="REGULATOR OF RPOS"/>
    <property type="match status" value="1"/>
</dbReference>
<dbReference type="AlphaFoldDB" id="A0A1H8DGY1"/>
<evidence type="ECO:0000256" key="6">
    <source>
        <dbReference type="PROSITE-ProRule" id="PRU00169"/>
    </source>
</evidence>
<proteinExistence type="predicted"/>
<evidence type="ECO:0000259" key="9">
    <source>
        <dbReference type="PROSITE" id="PS51755"/>
    </source>
</evidence>
<evidence type="ECO:0000256" key="3">
    <source>
        <dbReference type="ARBA" id="ARBA00023015"/>
    </source>
</evidence>
<dbReference type="Proteomes" id="UP000198942">
    <property type="component" value="Unassembled WGS sequence"/>
</dbReference>
<keyword evidence="5" id="KW-0804">Transcription</keyword>
<dbReference type="SMART" id="SM00862">
    <property type="entry name" value="Trans_reg_C"/>
    <property type="match status" value="1"/>
</dbReference>
<dbReference type="SUPFAM" id="SSF52172">
    <property type="entry name" value="CheY-like"/>
    <property type="match status" value="1"/>
</dbReference>
<dbReference type="SUPFAM" id="SSF46894">
    <property type="entry name" value="C-terminal effector domain of the bipartite response regulators"/>
    <property type="match status" value="1"/>
</dbReference>
<evidence type="ECO:0000313" key="10">
    <source>
        <dbReference type="EMBL" id="SEN06446.1"/>
    </source>
</evidence>
<keyword evidence="11" id="KW-1185">Reference proteome</keyword>
<reference evidence="11" key="1">
    <citation type="submission" date="2016-10" db="EMBL/GenBank/DDBJ databases">
        <authorList>
            <person name="Varghese N."/>
            <person name="Submissions S."/>
        </authorList>
    </citation>
    <scope>NUCLEOTIDE SEQUENCE [LARGE SCALE GENOMIC DNA]</scope>
    <source>
        <strain evidence="11">Gh-48</strain>
    </source>
</reference>
<dbReference type="GO" id="GO:0000976">
    <property type="term" value="F:transcription cis-regulatory region binding"/>
    <property type="evidence" value="ECO:0007669"/>
    <property type="project" value="TreeGrafter"/>
</dbReference>
<evidence type="ECO:0000256" key="1">
    <source>
        <dbReference type="ARBA" id="ARBA00022553"/>
    </source>
</evidence>
<dbReference type="SMART" id="SM00448">
    <property type="entry name" value="REC"/>
    <property type="match status" value="1"/>
</dbReference>
<evidence type="ECO:0000256" key="4">
    <source>
        <dbReference type="ARBA" id="ARBA00023125"/>
    </source>
</evidence>
<keyword evidence="1 6" id="KW-0597">Phosphoprotein</keyword>
<dbReference type="STRING" id="551995.SAMN05192574_102341"/>
<organism evidence="10 11">
    <name type="scientific">Mucilaginibacter gossypiicola</name>
    <dbReference type="NCBI Taxonomy" id="551995"/>
    <lineage>
        <taxon>Bacteria</taxon>
        <taxon>Pseudomonadati</taxon>
        <taxon>Bacteroidota</taxon>
        <taxon>Sphingobacteriia</taxon>
        <taxon>Sphingobacteriales</taxon>
        <taxon>Sphingobacteriaceae</taxon>
        <taxon>Mucilaginibacter</taxon>
    </lineage>
</organism>
<dbReference type="Gene3D" id="3.40.50.2300">
    <property type="match status" value="1"/>
</dbReference>
<gene>
    <name evidence="10" type="ORF">SAMN05192574_102341</name>
</gene>
<dbReference type="InterPro" id="IPR039420">
    <property type="entry name" value="WalR-like"/>
</dbReference>
<dbReference type="Pfam" id="PF00486">
    <property type="entry name" value="Trans_reg_C"/>
    <property type="match status" value="1"/>
</dbReference>
<dbReference type="GO" id="GO:0032993">
    <property type="term" value="C:protein-DNA complex"/>
    <property type="evidence" value="ECO:0007669"/>
    <property type="project" value="TreeGrafter"/>
</dbReference>